<gene>
    <name evidence="7" type="primary">PMS2_0</name>
    <name evidence="6" type="synonym">PMS2_2</name>
    <name evidence="7" type="ORF">AVEN_137182_1</name>
    <name evidence="6" type="ORF">AVEN_69111_1</name>
</gene>
<dbReference type="GO" id="GO:0005524">
    <property type="term" value="F:ATP binding"/>
    <property type="evidence" value="ECO:0007669"/>
    <property type="project" value="InterPro"/>
</dbReference>
<comment type="caution">
    <text evidence="7">The sequence shown here is derived from an EMBL/GenBank/DDBJ whole genome shotgun (WGS) entry which is preliminary data.</text>
</comment>
<accession>A0A4Y2N1Q5</accession>
<dbReference type="EMBL" id="BGPR01008292">
    <property type="protein sequence ID" value="GBN32796.1"/>
    <property type="molecule type" value="Genomic_DNA"/>
</dbReference>
<evidence type="ECO:0000259" key="4">
    <source>
        <dbReference type="SMART" id="SM00853"/>
    </source>
</evidence>
<dbReference type="InterPro" id="IPR038973">
    <property type="entry name" value="MutL/Mlh/Pms-like"/>
</dbReference>
<dbReference type="GO" id="GO:0004519">
    <property type="term" value="F:endonuclease activity"/>
    <property type="evidence" value="ECO:0007669"/>
    <property type="project" value="UniProtKB-KW"/>
</dbReference>
<dbReference type="Pfam" id="PF01119">
    <property type="entry name" value="DNA_mis_repair"/>
    <property type="match status" value="1"/>
</dbReference>
<dbReference type="SMART" id="SM00853">
    <property type="entry name" value="MutL_C"/>
    <property type="match status" value="1"/>
</dbReference>
<dbReference type="OrthoDB" id="10254304at2759"/>
<evidence type="ECO:0000259" key="5">
    <source>
        <dbReference type="SMART" id="SM01340"/>
    </source>
</evidence>
<dbReference type="Proteomes" id="UP000499080">
    <property type="component" value="Unassembled WGS sequence"/>
</dbReference>
<dbReference type="GO" id="GO:0032389">
    <property type="term" value="C:MutLalpha complex"/>
    <property type="evidence" value="ECO:0007669"/>
    <property type="project" value="TreeGrafter"/>
</dbReference>
<dbReference type="NCBIfam" id="TIGR00585">
    <property type="entry name" value="mutl"/>
    <property type="match status" value="1"/>
</dbReference>
<dbReference type="CDD" id="cd03484">
    <property type="entry name" value="MutL_Trans_hPMS_2_like"/>
    <property type="match status" value="1"/>
</dbReference>
<keyword evidence="7" id="KW-0540">Nuclease</keyword>
<feature type="region of interest" description="Disordered" evidence="3">
    <location>
        <begin position="371"/>
        <end position="396"/>
    </location>
</feature>
<evidence type="ECO:0000256" key="1">
    <source>
        <dbReference type="ARBA" id="ARBA00006082"/>
    </source>
</evidence>
<evidence type="ECO:0000313" key="6">
    <source>
        <dbReference type="EMBL" id="GBN32796.1"/>
    </source>
</evidence>
<dbReference type="InterPro" id="IPR037198">
    <property type="entry name" value="MutL_C_sf"/>
</dbReference>
<name>A0A4Y2N1Q5_ARAVE</name>
<dbReference type="InterPro" id="IPR014790">
    <property type="entry name" value="MutL_C"/>
</dbReference>
<keyword evidence="7" id="KW-0255">Endonuclease</keyword>
<evidence type="ECO:0000313" key="7">
    <source>
        <dbReference type="EMBL" id="GBN32802.1"/>
    </source>
</evidence>
<comment type="similarity">
    <text evidence="1">Belongs to the DNA mismatch repair MutL/HexB family.</text>
</comment>
<dbReference type="SUPFAM" id="SSF54211">
    <property type="entry name" value="Ribosomal protein S5 domain 2-like"/>
    <property type="match status" value="1"/>
</dbReference>
<protein>
    <submittedName>
        <fullName evidence="7">Mismatch repair endonuclease PMS2</fullName>
    </submittedName>
</protein>
<keyword evidence="8" id="KW-1185">Reference proteome</keyword>
<dbReference type="Pfam" id="PF13589">
    <property type="entry name" value="HATPase_c_3"/>
    <property type="match status" value="1"/>
</dbReference>
<dbReference type="GO" id="GO:0016887">
    <property type="term" value="F:ATP hydrolysis activity"/>
    <property type="evidence" value="ECO:0007669"/>
    <property type="project" value="InterPro"/>
</dbReference>
<dbReference type="InterPro" id="IPR020568">
    <property type="entry name" value="Ribosomal_Su5_D2-typ_SF"/>
</dbReference>
<proteinExistence type="inferred from homology"/>
<keyword evidence="2" id="KW-0227">DNA damage</keyword>
<dbReference type="InterPro" id="IPR002099">
    <property type="entry name" value="MutL/Mlh/PMS"/>
</dbReference>
<organism evidence="7 8">
    <name type="scientific">Araneus ventricosus</name>
    <name type="common">Orbweaver spider</name>
    <name type="synonym">Epeira ventricosa</name>
    <dbReference type="NCBI Taxonomy" id="182803"/>
    <lineage>
        <taxon>Eukaryota</taxon>
        <taxon>Metazoa</taxon>
        <taxon>Ecdysozoa</taxon>
        <taxon>Arthropoda</taxon>
        <taxon>Chelicerata</taxon>
        <taxon>Arachnida</taxon>
        <taxon>Araneae</taxon>
        <taxon>Araneomorphae</taxon>
        <taxon>Entelegynae</taxon>
        <taxon>Araneoidea</taxon>
        <taxon>Araneidae</taxon>
        <taxon>Araneus</taxon>
    </lineage>
</organism>
<dbReference type="Gene3D" id="3.30.1540.20">
    <property type="entry name" value="MutL, C-terminal domain, dimerisation subdomain"/>
    <property type="match status" value="1"/>
</dbReference>
<dbReference type="SUPFAM" id="SSF118116">
    <property type="entry name" value="DNA mismatch repair protein MutL"/>
    <property type="match status" value="1"/>
</dbReference>
<feature type="domain" description="DNA mismatch repair protein S5" evidence="5">
    <location>
        <begin position="218"/>
        <end position="356"/>
    </location>
</feature>
<dbReference type="InterPro" id="IPR014721">
    <property type="entry name" value="Ribsml_uS5_D2-typ_fold_subgr"/>
</dbReference>
<dbReference type="InterPro" id="IPR013507">
    <property type="entry name" value="DNA_mismatch_S5_2-like"/>
</dbReference>
<feature type="domain" description="MutL C-terminal dimerisation" evidence="4">
    <location>
        <begin position="703"/>
        <end position="847"/>
    </location>
</feature>
<dbReference type="Gene3D" id="3.30.1370.100">
    <property type="entry name" value="MutL, C-terminal domain, regulatory subdomain"/>
    <property type="match status" value="1"/>
</dbReference>
<reference evidence="7 8" key="1">
    <citation type="journal article" date="2019" name="Sci. Rep.">
        <title>Orb-weaving spider Araneus ventricosus genome elucidates the spidroin gene catalogue.</title>
        <authorList>
            <person name="Kono N."/>
            <person name="Nakamura H."/>
            <person name="Ohtoshi R."/>
            <person name="Moran D.A.P."/>
            <person name="Shinohara A."/>
            <person name="Yoshida Y."/>
            <person name="Fujiwara M."/>
            <person name="Mori M."/>
            <person name="Tomita M."/>
            <person name="Arakawa K."/>
        </authorList>
    </citation>
    <scope>NUCLEOTIDE SEQUENCE [LARGE SCALE GENOMIC DNA]</scope>
</reference>
<dbReference type="FunFam" id="3.30.230.10:FF:000032">
    <property type="entry name" value="mismatch repair endonuclease PMS2 isoform X2"/>
    <property type="match status" value="1"/>
</dbReference>
<evidence type="ECO:0000256" key="3">
    <source>
        <dbReference type="SAM" id="MobiDB-lite"/>
    </source>
</evidence>
<dbReference type="SUPFAM" id="SSF55874">
    <property type="entry name" value="ATPase domain of HSP90 chaperone/DNA topoisomerase II/histidine kinase"/>
    <property type="match status" value="1"/>
</dbReference>
<dbReference type="FunFam" id="3.30.565.10:FF:000014">
    <property type="entry name" value="Mismatch repair endonuclease pms1, putative"/>
    <property type="match status" value="1"/>
</dbReference>
<dbReference type="FunFam" id="3.30.1370.100:FF:000001">
    <property type="entry name" value="Mismatch repair endonuclease pms1, putative"/>
    <property type="match status" value="1"/>
</dbReference>
<dbReference type="Gene3D" id="3.30.565.10">
    <property type="entry name" value="Histidine kinase-like ATPase, C-terminal domain"/>
    <property type="match status" value="1"/>
</dbReference>
<dbReference type="Gene3D" id="3.30.230.10">
    <property type="match status" value="1"/>
</dbReference>
<dbReference type="InterPro" id="IPR042120">
    <property type="entry name" value="MutL_C_dimsub"/>
</dbReference>
<evidence type="ECO:0000313" key="8">
    <source>
        <dbReference type="Proteomes" id="UP000499080"/>
    </source>
</evidence>
<evidence type="ECO:0000256" key="2">
    <source>
        <dbReference type="ARBA" id="ARBA00022763"/>
    </source>
</evidence>
<dbReference type="GO" id="GO:0030983">
    <property type="term" value="F:mismatched DNA binding"/>
    <property type="evidence" value="ECO:0007669"/>
    <property type="project" value="InterPro"/>
</dbReference>
<dbReference type="Pfam" id="PF08676">
    <property type="entry name" value="MutL_C"/>
    <property type="match status" value="1"/>
</dbReference>
<dbReference type="PANTHER" id="PTHR10073:SF52">
    <property type="entry name" value="MISMATCH REPAIR ENDONUCLEASE PMS2"/>
    <property type="match status" value="1"/>
</dbReference>
<dbReference type="GO" id="GO:0140664">
    <property type="term" value="F:ATP-dependent DNA damage sensor activity"/>
    <property type="evidence" value="ECO:0007669"/>
    <property type="project" value="InterPro"/>
</dbReference>
<dbReference type="InterPro" id="IPR036890">
    <property type="entry name" value="HATPase_C_sf"/>
</dbReference>
<dbReference type="CDD" id="cd16926">
    <property type="entry name" value="HATPase_MutL-MLH-PMS-like"/>
    <property type="match status" value="1"/>
</dbReference>
<dbReference type="GO" id="GO:0006298">
    <property type="term" value="P:mismatch repair"/>
    <property type="evidence" value="ECO:0007669"/>
    <property type="project" value="InterPro"/>
</dbReference>
<dbReference type="AlphaFoldDB" id="A0A4Y2N1Q5"/>
<dbReference type="EMBL" id="BGPR01008294">
    <property type="protein sequence ID" value="GBN32802.1"/>
    <property type="molecule type" value="Genomic_DNA"/>
</dbReference>
<dbReference type="InterPro" id="IPR014762">
    <property type="entry name" value="DNA_mismatch_repair_CS"/>
</dbReference>
<dbReference type="PROSITE" id="PS00058">
    <property type="entry name" value="DNA_MISMATCH_REPAIR_1"/>
    <property type="match status" value="1"/>
</dbReference>
<dbReference type="PANTHER" id="PTHR10073">
    <property type="entry name" value="DNA MISMATCH REPAIR PROTEIN MLH, PMS, MUTL"/>
    <property type="match status" value="1"/>
</dbReference>
<keyword evidence="7" id="KW-0378">Hydrolase</keyword>
<dbReference type="InterPro" id="IPR042121">
    <property type="entry name" value="MutL_C_regsub"/>
</dbReference>
<sequence length="887" mass="99822">MESGSIKAIDRTSVHKICSGQVVLTLAVAVKELVENSIDAGATTIEVKLENYGSRLVEVIDNGKGVKACDFQSLTLKHHTSKIADFSDVPFVSTFGFRGEALSSLCALSDLEITTCDADSDVGTALTFDHNGVLIKSAPTPRQVGTTVIIKNIFSTFPVRHKEFLRHLRKEYSKMIQLLTAYCLISVNKRITCCNTSENGKKSVVLSTNYSPSLKDNIISLFGDKQVKHLMEIVQHVPSKEILDEYFLPESSTEISKTFKLEGYVSNSSHGEGRSSTDRQFYFINGRPCDLPKVSKLINEVYHTFNKNQYPFVFLNISLNEGCADVNVTPDKRQIFIPDEKVLLALIKATLIGMYGRQPSQMNASMLSFVSPMEKASSPTKSSEDSEKQELNNNHDSSVKRKFKISFPSSDDEESPLPTLFKSKKLDNSVDEKNDTECLSLQNSATQSFSVTKSALIEVSSTKCSEPSTQIMNTASKVAANVSKFGNKFSQNVNFTLTLPVNEDKMFKSNSPTKSGSSKLREVLNMARFSSKSFKNTSNSSLSMKGPPFKKYDRSANGDQITNFIKKFPTSQGINNSERSVQETFVDQGDETETDNEVISNDVKTDNKMYSIDVEVDNESNSSDEIMESSFDEPMQRKRNYKVISFDMEMIKKKYSKESDHINDSEICGFRKFRSKILPTENQNAEEELKKEISKENFSQMTIIGQFNLGFIITRLGNDLFIVDQHATDEKYNFEQLQKETVLETQLLLQPQSLNLTAVSETILIDNLHVFEMNGFKFKINEENPSGERVQLVSVPVSHNWRFGKEDVDELIFMLTDNPIRMVRPSRVNQMFASRACRKSVMIGTALTIPLMKKLVTHMGEIEQPWNCPHGRPTIRHLFNLNLLKTM</sequence>
<dbReference type="SMART" id="SM01340">
    <property type="entry name" value="DNA_mis_repair"/>
    <property type="match status" value="1"/>
</dbReference>